<comment type="pathway">
    <text evidence="10 11">Cell wall biogenesis; peptidoglycan biosynthesis.</text>
</comment>
<dbReference type="Proteomes" id="UP000824209">
    <property type="component" value="Unassembled WGS sequence"/>
</dbReference>
<dbReference type="EMBL" id="DWYA01000036">
    <property type="protein sequence ID" value="HJB39489.1"/>
    <property type="molecule type" value="Genomic_DNA"/>
</dbReference>
<evidence type="ECO:0000256" key="4">
    <source>
        <dbReference type="ARBA" id="ARBA00022741"/>
    </source>
</evidence>
<comment type="function">
    <text evidence="10 11">Involved in cell wall formation. Catalyzes the final step in the synthesis of UDP-N-acetylmuramoyl-pentapeptide, the precursor of murein.</text>
</comment>
<evidence type="ECO:0000259" key="12">
    <source>
        <dbReference type="Pfam" id="PF01225"/>
    </source>
</evidence>
<keyword evidence="1 10" id="KW-0963">Cytoplasm</keyword>
<dbReference type="InterPro" id="IPR051046">
    <property type="entry name" value="MurCDEF_CellWall_CoF430Synth"/>
</dbReference>
<dbReference type="GO" id="GO:0008360">
    <property type="term" value="P:regulation of cell shape"/>
    <property type="evidence" value="ECO:0007669"/>
    <property type="project" value="UniProtKB-KW"/>
</dbReference>
<dbReference type="InterPro" id="IPR004101">
    <property type="entry name" value="Mur_ligase_C"/>
</dbReference>
<evidence type="ECO:0000256" key="3">
    <source>
        <dbReference type="ARBA" id="ARBA00022618"/>
    </source>
</evidence>
<reference evidence="15" key="1">
    <citation type="journal article" date="2021" name="PeerJ">
        <title>Extensive microbial diversity within the chicken gut microbiome revealed by metagenomics and culture.</title>
        <authorList>
            <person name="Gilroy R."/>
            <person name="Ravi A."/>
            <person name="Getino M."/>
            <person name="Pursley I."/>
            <person name="Horton D.L."/>
            <person name="Alikhan N.F."/>
            <person name="Baker D."/>
            <person name="Gharbi K."/>
            <person name="Hall N."/>
            <person name="Watson M."/>
            <person name="Adriaenssens E.M."/>
            <person name="Foster-Nyarko E."/>
            <person name="Jarju S."/>
            <person name="Secka A."/>
            <person name="Antonio M."/>
            <person name="Oren A."/>
            <person name="Chaudhuri R.R."/>
            <person name="La Ragione R."/>
            <person name="Hildebrand F."/>
            <person name="Pallen M.J."/>
        </authorList>
    </citation>
    <scope>NUCLEOTIDE SEQUENCE</scope>
    <source>
        <strain evidence="15">ChiBcec8-14828</strain>
    </source>
</reference>
<keyword evidence="5 10" id="KW-0067">ATP-binding</keyword>
<dbReference type="SUPFAM" id="SSF63418">
    <property type="entry name" value="MurE/MurF N-terminal domain"/>
    <property type="match status" value="1"/>
</dbReference>
<comment type="catalytic activity">
    <reaction evidence="10 11">
        <text>D-alanyl-D-alanine + UDP-N-acetyl-alpha-D-muramoyl-L-alanyl-gamma-D-glutamyl-meso-2,6-diaminopimelate + ATP = UDP-N-acetyl-alpha-D-muramoyl-L-alanyl-gamma-D-glutamyl-meso-2,6-diaminopimeloyl-D-alanyl-D-alanine + ADP + phosphate + H(+)</text>
        <dbReference type="Rhea" id="RHEA:28374"/>
        <dbReference type="ChEBI" id="CHEBI:15378"/>
        <dbReference type="ChEBI" id="CHEBI:30616"/>
        <dbReference type="ChEBI" id="CHEBI:43474"/>
        <dbReference type="ChEBI" id="CHEBI:57822"/>
        <dbReference type="ChEBI" id="CHEBI:61386"/>
        <dbReference type="ChEBI" id="CHEBI:83905"/>
        <dbReference type="ChEBI" id="CHEBI:456216"/>
        <dbReference type="EC" id="6.3.2.10"/>
    </reaction>
</comment>
<evidence type="ECO:0000256" key="11">
    <source>
        <dbReference type="RuleBase" id="RU004136"/>
    </source>
</evidence>
<dbReference type="EC" id="6.3.2.10" evidence="10 11"/>
<dbReference type="SUPFAM" id="SSF53623">
    <property type="entry name" value="MurD-like peptide ligases, catalytic domain"/>
    <property type="match status" value="1"/>
</dbReference>
<dbReference type="HAMAP" id="MF_02019">
    <property type="entry name" value="MurF"/>
    <property type="match status" value="1"/>
</dbReference>
<dbReference type="GO" id="GO:0051301">
    <property type="term" value="P:cell division"/>
    <property type="evidence" value="ECO:0007669"/>
    <property type="project" value="UniProtKB-KW"/>
</dbReference>
<dbReference type="GO" id="GO:0005737">
    <property type="term" value="C:cytoplasm"/>
    <property type="evidence" value="ECO:0007669"/>
    <property type="project" value="UniProtKB-SubCell"/>
</dbReference>
<accession>A0A9D2M2A1</accession>
<reference evidence="15" key="2">
    <citation type="submission" date="2021-04" db="EMBL/GenBank/DDBJ databases">
        <authorList>
            <person name="Gilroy R."/>
        </authorList>
    </citation>
    <scope>NUCLEOTIDE SEQUENCE</scope>
    <source>
        <strain evidence="15">ChiBcec8-14828</strain>
    </source>
</reference>
<dbReference type="Pfam" id="PF08245">
    <property type="entry name" value="Mur_ligase_M"/>
    <property type="match status" value="1"/>
</dbReference>
<gene>
    <name evidence="10" type="primary">murF</name>
    <name evidence="15" type="ORF">H9943_03745</name>
</gene>
<dbReference type="Gene3D" id="3.90.190.20">
    <property type="entry name" value="Mur ligase, C-terminal domain"/>
    <property type="match status" value="1"/>
</dbReference>
<dbReference type="Gene3D" id="3.40.1190.10">
    <property type="entry name" value="Mur-like, catalytic domain"/>
    <property type="match status" value="1"/>
</dbReference>
<evidence type="ECO:0000259" key="13">
    <source>
        <dbReference type="Pfam" id="PF02875"/>
    </source>
</evidence>
<dbReference type="Pfam" id="PF01225">
    <property type="entry name" value="Mur_ligase"/>
    <property type="match status" value="1"/>
</dbReference>
<evidence type="ECO:0000313" key="15">
    <source>
        <dbReference type="EMBL" id="HJB39489.1"/>
    </source>
</evidence>
<sequence>MQPIKANELCKGLGTWKPDRMVATVATDSRNVKENSLFVCIAGEKTDGHRYAAQAMAQGAAGILAQHPVEGVNPEDTLLISDPLDAMIAMGANYRAQFQPLVVGVTGSVGKTTTKEFCYAVFSAFGNTVKTLGNQNNEIGMPNTLFRFDKDTEYAVIEMGMQGLGEIHKLTMAARPAGAIITMIGQSHLEQLGTRENILRAKMEICDGLPQGAPLVINADNNLLANAQVPAHVRRVTFAIHDLAADVRAEHIRKEKDGTAFIISDKEYGTFEVFIPAIGDHNVMDAVSAFALATRLGLDPAQAAQALSCYETTGRRQKLVVHHGIRVLEDCYNASPDSMRAGLQALCDMEITGRRIAVLGDMFELGSACEQAHRELADACVKAKIDLLIAMGEGMAWAVKRAEELGLKTRYCSTHEQAAQALREETKDGDGVLVKASHGMAFEQILERFYQMEKHTGV</sequence>
<keyword evidence="2 10" id="KW-0436">Ligase</keyword>
<evidence type="ECO:0000259" key="14">
    <source>
        <dbReference type="Pfam" id="PF08245"/>
    </source>
</evidence>
<keyword evidence="4 10" id="KW-0547">Nucleotide-binding</keyword>
<evidence type="ECO:0000256" key="2">
    <source>
        <dbReference type="ARBA" id="ARBA00022598"/>
    </source>
</evidence>
<dbReference type="GO" id="GO:0009252">
    <property type="term" value="P:peptidoglycan biosynthetic process"/>
    <property type="evidence" value="ECO:0007669"/>
    <property type="project" value="UniProtKB-UniRule"/>
</dbReference>
<evidence type="ECO:0000256" key="8">
    <source>
        <dbReference type="ARBA" id="ARBA00023306"/>
    </source>
</evidence>
<dbReference type="InterPro" id="IPR036615">
    <property type="entry name" value="Mur_ligase_C_dom_sf"/>
</dbReference>
<protein>
    <recommendedName>
        <fullName evidence="10 11">UDP-N-acetylmuramoyl-tripeptide--D-alanyl-D-alanine ligase</fullName>
        <ecNumber evidence="10 11">6.3.2.10</ecNumber>
    </recommendedName>
    <alternativeName>
        <fullName evidence="10">D-alanyl-D-alanine-adding enzyme</fullName>
    </alternativeName>
</protein>
<dbReference type="InterPro" id="IPR005863">
    <property type="entry name" value="UDP-N-AcMur_synth"/>
</dbReference>
<keyword evidence="7 10" id="KW-0573">Peptidoglycan synthesis</keyword>
<evidence type="ECO:0000256" key="6">
    <source>
        <dbReference type="ARBA" id="ARBA00022960"/>
    </source>
</evidence>
<feature type="domain" description="Mur ligase central" evidence="14">
    <location>
        <begin position="105"/>
        <end position="293"/>
    </location>
</feature>
<dbReference type="PANTHER" id="PTHR43024:SF1">
    <property type="entry name" value="UDP-N-ACETYLMURAMOYL-TRIPEPTIDE--D-ALANYL-D-ALANINE LIGASE"/>
    <property type="match status" value="1"/>
</dbReference>
<comment type="subcellular location">
    <subcellularLocation>
        <location evidence="10 11">Cytoplasm</location>
    </subcellularLocation>
</comment>
<feature type="domain" description="Mur ligase N-terminal catalytic" evidence="12">
    <location>
        <begin position="24"/>
        <end position="69"/>
    </location>
</feature>
<dbReference type="InterPro" id="IPR013221">
    <property type="entry name" value="Mur_ligase_cen"/>
</dbReference>
<evidence type="ECO:0000256" key="9">
    <source>
        <dbReference type="ARBA" id="ARBA00023316"/>
    </source>
</evidence>
<dbReference type="SUPFAM" id="SSF53244">
    <property type="entry name" value="MurD-like peptide ligases, peptide-binding domain"/>
    <property type="match status" value="1"/>
</dbReference>
<dbReference type="InterPro" id="IPR000713">
    <property type="entry name" value="Mur_ligase_N"/>
</dbReference>
<evidence type="ECO:0000256" key="10">
    <source>
        <dbReference type="HAMAP-Rule" id="MF_02019"/>
    </source>
</evidence>
<dbReference type="AlphaFoldDB" id="A0A9D2M2A1"/>
<dbReference type="NCBIfam" id="TIGR01143">
    <property type="entry name" value="murF"/>
    <property type="match status" value="1"/>
</dbReference>
<comment type="caution">
    <text evidence="15">The sequence shown here is derived from an EMBL/GenBank/DDBJ whole genome shotgun (WGS) entry which is preliminary data.</text>
</comment>
<evidence type="ECO:0000256" key="5">
    <source>
        <dbReference type="ARBA" id="ARBA00022840"/>
    </source>
</evidence>
<keyword evidence="6 10" id="KW-0133">Cell shape</keyword>
<dbReference type="InterPro" id="IPR036565">
    <property type="entry name" value="Mur-like_cat_sf"/>
</dbReference>
<dbReference type="InterPro" id="IPR035911">
    <property type="entry name" value="MurE/MurF_N"/>
</dbReference>
<keyword evidence="9 10" id="KW-0961">Cell wall biogenesis/degradation</keyword>
<evidence type="ECO:0000256" key="1">
    <source>
        <dbReference type="ARBA" id="ARBA00022490"/>
    </source>
</evidence>
<dbReference type="GO" id="GO:0005524">
    <property type="term" value="F:ATP binding"/>
    <property type="evidence" value="ECO:0007669"/>
    <property type="project" value="UniProtKB-UniRule"/>
</dbReference>
<dbReference type="Pfam" id="PF02875">
    <property type="entry name" value="Mur_ligase_C"/>
    <property type="match status" value="1"/>
</dbReference>
<evidence type="ECO:0000256" key="7">
    <source>
        <dbReference type="ARBA" id="ARBA00022984"/>
    </source>
</evidence>
<feature type="domain" description="Mur ligase C-terminal" evidence="13">
    <location>
        <begin position="316"/>
        <end position="437"/>
    </location>
</feature>
<keyword evidence="3 10" id="KW-0132">Cell division</keyword>
<evidence type="ECO:0000313" key="16">
    <source>
        <dbReference type="Proteomes" id="UP000824209"/>
    </source>
</evidence>
<dbReference type="GO" id="GO:0047480">
    <property type="term" value="F:UDP-N-acetylmuramoyl-tripeptide-D-alanyl-D-alanine ligase activity"/>
    <property type="evidence" value="ECO:0007669"/>
    <property type="project" value="UniProtKB-UniRule"/>
</dbReference>
<keyword evidence="8 10" id="KW-0131">Cell cycle</keyword>
<dbReference type="Gene3D" id="3.40.1390.10">
    <property type="entry name" value="MurE/MurF, N-terminal domain"/>
    <property type="match status" value="1"/>
</dbReference>
<comment type="similarity">
    <text evidence="10">Belongs to the MurCDEF family. MurF subfamily.</text>
</comment>
<dbReference type="PANTHER" id="PTHR43024">
    <property type="entry name" value="UDP-N-ACETYLMURAMOYL-TRIPEPTIDE--D-ALANYL-D-ALANINE LIGASE"/>
    <property type="match status" value="1"/>
</dbReference>
<organism evidence="15 16">
    <name type="scientific">Candidatus Ruthenibacterium avium</name>
    <dbReference type="NCBI Taxonomy" id="2838751"/>
    <lineage>
        <taxon>Bacteria</taxon>
        <taxon>Bacillati</taxon>
        <taxon>Bacillota</taxon>
        <taxon>Clostridia</taxon>
        <taxon>Eubacteriales</taxon>
        <taxon>Oscillospiraceae</taxon>
        <taxon>Ruthenibacterium</taxon>
    </lineage>
</organism>
<dbReference type="GO" id="GO:0071555">
    <property type="term" value="P:cell wall organization"/>
    <property type="evidence" value="ECO:0007669"/>
    <property type="project" value="UniProtKB-KW"/>
</dbReference>
<proteinExistence type="inferred from homology"/>
<name>A0A9D2M2A1_9FIRM</name>
<feature type="binding site" evidence="10">
    <location>
        <begin position="107"/>
        <end position="113"/>
    </location>
    <ligand>
        <name>ATP</name>
        <dbReference type="ChEBI" id="CHEBI:30616"/>
    </ligand>
</feature>